<dbReference type="Proteomes" id="UP000886887">
    <property type="component" value="Unassembled WGS sequence"/>
</dbReference>
<name>A0A9D1CQT7_9FIRM</name>
<dbReference type="InterPro" id="IPR012674">
    <property type="entry name" value="Calycin"/>
</dbReference>
<dbReference type="Pfam" id="PF09148">
    <property type="entry name" value="DUF1934"/>
    <property type="match status" value="1"/>
</dbReference>
<dbReference type="Gene3D" id="2.40.128.20">
    <property type="match status" value="1"/>
</dbReference>
<proteinExistence type="predicted"/>
<gene>
    <name evidence="1" type="ORF">IAB73_01020</name>
</gene>
<dbReference type="SUPFAM" id="SSF50814">
    <property type="entry name" value="Lipocalins"/>
    <property type="match status" value="1"/>
</dbReference>
<organism evidence="1 2">
    <name type="scientific">Candidatus Onthenecus intestinigallinarum</name>
    <dbReference type="NCBI Taxonomy" id="2840875"/>
    <lineage>
        <taxon>Bacteria</taxon>
        <taxon>Bacillati</taxon>
        <taxon>Bacillota</taxon>
        <taxon>Clostridia</taxon>
        <taxon>Eubacteriales</taxon>
        <taxon>Candidatus Onthenecus</taxon>
    </lineage>
</organism>
<evidence type="ECO:0000313" key="2">
    <source>
        <dbReference type="Proteomes" id="UP000886887"/>
    </source>
</evidence>
<evidence type="ECO:0000313" key="1">
    <source>
        <dbReference type="EMBL" id="HIQ70789.1"/>
    </source>
</evidence>
<reference evidence="1" key="2">
    <citation type="journal article" date="2021" name="PeerJ">
        <title>Extensive microbial diversity within the chicken gut microbiome revealed by metagenomics and culture.</title>
        <authorList>
            <person name="Gilroy R."/>
            <person name="Ravi A."/>
            <person name="Getino M."/>
            <person name="Pursley I."/>
            <person name="Horton D.L."/>
            <person name="Alikhan N.F."/>
            <person name="Baker D."/>
            <person name="Gharbi K."/>
            <person name="Hall N."/>
            <person name="Watson M."/>
            <person name="Adriaenssens E.M."/>
            <person name="Foster-Nyarko E."/>
            <person name="Jarju S."/>
            <person name="Secka A."/>
            <person name="Antonio M."/>
            <person name="Oren A."/>
            <person name="Chaudhuri R.R."/>
            <person name="La Ragione R."/>
            <person name="Hildebrand F."/>
            <person name="Pallen M.J."/>
        </authorList>
    </citation>
    <scope>NUCLEOTIDE SEQUENCE</scope>
    <source>
        <strain evidence="1">ChiSxjej2B14-6234</strain>
    </source>
</reference>
<comment type="caution">
    <text evidence="1">The sequence shown here is derived from an EMBL/GenBank/DDBJ whole genome shotgun (WGS) entry which is preliminary data.</text>
</comment>
<dbReference type="InterPro" id="IPR015231">
    <property type="entry name" value="DUF1934"/>
</dbReference>
<dbReference type="EMBL" id="DVFJ01000004">
    <property type="protein sequence ID" value="HIQ70789.1"/>
    <property type="molecule type" value="Genomic_DNA"/>
</dbReference>
<dbReference type="AlphaFoldDB" id="A0A9D1CQT7"/>
<sequence length="142" mass="15656">MPGERPALIQVVSLQRDGRQEETALRRTYSGALRSLPQGPALAYTETDEQGADTRVLLAAEAEGIRLRREGLCSTDLLLAPGQERASAYETPYGAMELTVRTHEAVWLADGQSARVRLRYDVYVAGELLSQNEIRVACRAKP</sequence>
<protein>
    <submittedName>
        <fullName evidence="1">DUF1934 domain-containing protein</fullName>
    </submittedName>
</protein>
<reference evidence="1" key="1">
    <citation type="submission" date="2020-10" db="EMBL/GenBank/DDBJ databases">
        <authorList>
            <person name="Gilroy R."/>
        </authorList>
    </citation>
    <scope>NUCLEOTIDE SEQUENCE</scope>
    <source>
        <strain evidence="1">ChiSxjej2B14-6234</strain>
    </source>
</reference>
<accession>A0A9D1CQT7</accession>